<evidence type="ECO:0000259" key="1">
    <source>
        <dbReference type="Pfam" id="PF04802"/>
    </source>
</evidence>
<name>A0A1D3CWD3_9EIME</name>
<dbReference type="Pfam" id="PF04802">
    <property type="entry name" value="PP4R3"/>
    <property type="match status" value="1"/>
</dbReference>
<organism evidence="2 3">
    <name type="scientific">Cyclospora cayetanensis</name>
    <dbReference type="NCBI Taxonomy" id="88456"/>
    <lineage>
        <taxon>Eukaryota</taxon>
        <taxon>Sar</taxon>
        <taxon>Alveolata</taxon>
        <taxon>Apicomplexa</taxon>
        <taxon>Conoidasida</taxon>
        <taxon>Coccidia</taxon>
        <taxon>Eucoccidiorida</taxon>
        <taxon>Eimeriorina</taxon>
        <taxon>Eimeriidae</taxon>
        <taxon>Cyclospora</taxon>
    </lineage>
</organism>
<dbReference type="InterPro" id="IPR006887">
    <property type="entry name" value="P4R3-like_central_dom"/>
</dbReference>
<dbReference type="InParanoid" id="A0A1D3CWD3"/>
<feature type="domain" description="Serine/threonine-protein phosphatase 4 regulatory subunit 3-like central" evidence="1">
    <location>
        <begin position="2"/>
        <end position="82"/>
    </location>
</feature>
<reference evidence="2 3" key="1">
    <citation type="journal article" date="2016" name="BMC Genomics">
        <title>Comparative genomics reveals Cyclospora cayetanensis possesses coccidia-like metabolism and invasion components but unique surface antigens.</title>
        <authorList>
            <person name="Liu S."/>
            <person name="Wang L."/>
            <person name="Zheng H."/>
            <person name="Xu Z."/>
            <person name="Roellig D.M."/>
            <person name="Li N."/>
            <person name="Frace M.A."/>
            <person name="Tang K."/>
            <person name="Arrowood M.J."/>
            <person name="Moss D.M."/>
            <person name="Zhang L."/>
            <person name="Feng Y."/>
            <person name="Xiao L."/>
        </authorList>
    </citation>
    <scope>NUCLEOTIDE SEQUENCE [LARGE SCALE GENOMIC DNA]</scope>
    <source>
        <strain evidence="2 3">CHN_HEN01</strain>
    </source>
</reference>
<keyword evidence="3" id="KW-1185">Reference proteome</keyword>
<evidence type="ECO:0000313" key="2">
    <source>
        <dbReference type="EMBL" id="OEH75502.1"/>
    </source>
</evidence>
<accession>A0A1D3CWD3</accession>
<dbReference type="VEuPathDB" id="ToxoDB:cyc_03413"/>
<dbReference type="EMBL" id="JROU02001710">
    <property type="protein sequence ID" value="OEH75502.1"/>
    <property type="molecule type" value="Genomic_DNA"/>
</dbReference>
<proteinExistence type="predicted"/>
<gene>
    <name evidence="2" type="ORF">cyc_03413</name>
</gene>
<protein>
    <recommendedName>
        <fullName evidence="1">Serine/threonine-protein phosphatase 4 regulatory subunit 3-like central domain-containing protein</fullName>
    </recommendedName>
</protein>
<comment type="caution">
    <text evidence="2">The sequence shown here is derived from an EMBL/GenBank/DDBJ whole genome shotgun (WGS) entry which is preliminary data.</text>
</comment>
<dbReference type="AlphaFoldDB" id="A0A1D3CWD3"/>
<evidence type="ECO:0000313" key="3">
    <source>
        <dbReference type="Proteomes" id="UP000095192"/>
    </source>
</evidence>
<dbReference type="Proteomes" id="UP000095192">
    <property type="component" value="Unassembled WGS sequence"/>
</dbReference>
<dbReference type="VEuPathDB" id="ToxoDB:LOC34620110"/>
<sequence>MVLEIFSHCVAVHRHRFKLRILRDSVPLRTLLTALWPKFDKFLSLFAVKFLKACIAMKDPYVDKHLVKSKVLRPVVWMLKEDYLSPLSSSCRLGGSLLTCAILDCLSCLSPSGLSPSVSGLPVHLHSQGSSLIEFLFDDPLTSRWIMQIEEAASKSRKNACVVLRVGGSVEKKRPLHCQCGGVG</sequence>